<evidence type="ECO:0000313" key="3">
    <source>
        <dbReference type="EMBL" id="RIJ42357.1"/>
    </source>
</evidence>
<reference evidence="4" key="1">
    <citation type="submission" date="2018-08" db="EMBL/GenBank/DDBJ databases">
        <title>Mucilaginibacter sp. MYSH2.</title>
        <authorList>
            <person name="Seo T."/>
        </authorList>
    </citation>
    <scope>NUCLEOTIDE SEQUENCE [LARGE SCALE GENOMIC DNA]</scope>
    <source>
        <strain evidence="4">KIRAN</strain>
    </source>
</reference>
<feature type="binding site" evidence="2">
    <location>
        <begin position="10"/>
        <end position="17"/>
    </location>
    <ligand>
        <name>substrate</name>
    </ligand>
</feature>
<dbReference type="InterPro" id="IPR001345">
    <property type="entry name" value="PG/BPGM_mutase_AS"/>
</dbReference>
<dbReference type="PANTHER" id="PTHR48100">
    <property type="entry name" value="BROAD-SPECIFICITY PHOSPHATASE YOR283W-RELATED"/>
    <property type="match status" value="1"/>
</dbReference>
<dbReference type="AlphaFoldDB" id="A0A399SKB1"/>
<feature type="binding site" evidence="2">
    <location>
        <position position="61"/>
    </location>
    <ligand>
        <name>substrate</name>
    </ligand>
</feature>
<feature type="active site" description="Tele-phosphohistidine intermediate" evidence="1">
    <location>
        <position position="11"/>
    </location>
</feature>
<dbReference type="PANTHER" id="PTHR48100:SF15">
    <property type="entry name" value="SEDOHEPTULOSE 1,7-BISPHOSPHATASE"/>
    <property type="match status" value="1"/>
</dbReference>
<dbReference type="EMBL" id="QWGE01000001">
    <property type="protein sequence ID" value="RIJ42357.1"/>
    <property type="molecule type" value="Genomic_DNA"/>
</dbReference>
<organism evidence="3 4">
    <name type="scientific">Pontibacter oryzae</name>
    <dbReference type="NCBI Taxonomy" id="2304593"/>
    <lineage>
        <taxon>Bacteria</taxon>
        <taxon>Pseudomonadati</taxon>
        <taxon>Bacteroidota</taxon>
        <taxon>Cytophagia</taxon>
        <taxon>Cytophagales</taxon>
        <taxon>Hymenobacteraceae</taxon>
        <taxon>Pontibacter</taxon>
    </lineage>
</organism>
<gene>
    <name evidence="3" type="ORF">D1627_00335</name>
</gene>
<feature type="active site" description="Proton donor/acceptor" evidence="1">
    <location>
        <position position="84"/>
    </location>
</feature>
<dbReference type="PROSITE" id="PS00175">
    <property type="entry name" value="PG_MUTASE"/>
    <property type="match status" value="1"/>
</dbReference>
<dbReference type="CDD" id="cd07067">
    <property type="entry name" value="HP_PGM_like"/>
    <property type="match status" value="1"/>
</dbReference>
<dbReference type="InterPro" id="IPR050275">
    <property type="entry name" value="PGM_Phosphatase"/>
</dbReference>
<protein>
    <submittedName>
        <fullName evidence="3">Histidine phosphatase family protein</fullName>
    </submittedName>
</protein>
<dbReference type="GO" id="GO:0016791">
    <property type="term" value="F:phosphatase activity"/>
    <property type="evidence" value="ECO:0007669"/>
    <property type="project" value="TreeGrafter"/>
</dbReference>
<keyword evidence="4" id="KW-1185">Reference proteome</keyword>
<dbReference type="Gene3D" id="3.40.50.1240">
    <property type="entry name" value="Phosphoglycerate mutase-like"/>
    <property type="match status" value="1"/>
</dbReference>
<accession>A0A399SKB1</accession>
<sequence length="208" mass="24104">MSIKKVYLIRHGQTDYNLESIVQGSGVDSNLNATGRRQAELFYEKYKHIPFDKVYTSTLQRSMQSVQGFIDLGIPHEQHTGLNEINWGTREGTRITPEEDAYYHSILQTWCDGNTDICIEGGESPDLVYQRQTPVIDLILSRPEEETILICMHGRAMRVMLCQLLRYPLRCMDEFQHQNLCLYELDYTGSMFSVNKYCDVTHLQPSRV</sequence>
<dbReference type="Pfam" id="PF00300">
    <property type="entry name" value="His_Phos_1"/>
    <property type="match status" value="1"/>
</dbReference>
<dbReference type="RefSeq" id="WP_119430241.1">
    <property type="nucleotide sequence ID" value="NZ_QWGE01000001.1"/>
</dbReference>
<proteinExistence type="predicted"/>
<dbReference type="InterPro" id="IPR013078">
    <property type="entry name" value="His_Pase_superF_clade-1"/>
</dbReference>
<evidence type="ECO:0000256" key="2">
    <source>
        <dbReference type="PIRSR" id="PIRSR613078-2"/>
    </source>
</evidence>
<dbReference type="PIRSF" id="PIRSF000709">
    <property type="entry name" value="6PFK_2-Ptase"/>
    <property type="match status" value="1"/>
</dbReference>
<comment type="caution">
    <text evidence="3">The sequence shown here is derived from an EMBL/GenBank/DDBJ whole genome shotgun (WGS) entry which is preliminary data.</text>
</comment>
<evidence type="ECO:0000313" key="4">
    <source>
        <dbReference type="Proteomes" id="UP000266005"/>
    </source>
</evidence>
<evidence type="ECO:0000256" key="1">
    <source>
        <dbReference type="PIRSR" id="PIRSR613078-1"/>
    </source>
</evidence>
<dbReference type="SUPFAM" id="SSF53254">
    <property type="entry name" value="Phosphoglycerate mutase-like"/>
    <property type="match status" value="1"/>
</dbReference>
<name>A0A399SKB1_9BACT</name>
<dbReference type="InterPro" id="IPR029033">
    <property type="entry name" value="His_PPase_superfam"/>
</dbReference>
<dbReference type="OrthoDB" id="9782128at2"/>
<dbReference type="Proteomes" id="UP000266005">
    <property type="component" value="Unassembled WGS sequence"/>
</dbReference>
<dbReference type="SMART" id="SM00855">
    <property type="entry name" value="PGAM"/>
    <property type="match status" value="1"/>
</dbReference>